<reference evidence="4" key="1">
    <citation type="journal article" date="2015" name="Nature">
        <title>Complex archaea that bridge the gap between prokaryotes and eukaryotes.</title>
        <authorList>
            <person name="Spang A."/>
            <person name="Saw J.H."/>
            <person name="Jorgensen S.L."/>
            <person name="Zaremba-Niedzwiedzka K."/>
            <person name="Martijn J."/>
            <person name="Lind A.E."/>
            <person name="van Eijk R."/>
            <person name="Schleper C."/>
            <person name="Guy L."/>
            <person name="Ettema T.J."/>
        </authorList>
    </citation>
    <scope>NUCLEOTIDE SEQUENCE</scope>
</reference>
<evidence type="ECO:0000256" key="1">
    <source>
        <dbReference type="ARBA" id="ARBA00007837"/>
    </source>
</evidence>
<dbReference type="GO" id="GO:0008986">
    <property type="term" value="F:pyruvate, water dikinase activity"/>
    <property type="evidence" value="ECO:0007669"/>
    <property type="project" value="InterPro"/>
</dbReference>
<dbReference type="GO" id="GO:0005524">
    <property type="term" value="F:ATP binding"/>
    <property type="evidence" value="ECO:0007669"/>
    <property type="project" value="UniProtKB-KW"/>
</dbReference>
<dbReference type="PROSITE" id="PS00742">
    <property type="entry name" value="PEP_ENZYMES_2"/>
    <property type="match status" value="1"/>
</dbReference>
<dbReference type="Pfam" id="PF06934">
    <property type="entry name" value="CTI"/>
    <property type="match status" value="1"/>
</dbReference>
<protein>
    <submittedName>
        <fullName evidence="4">Uncharacterized protein</fullName>
    </submittedName>
</protein>
<dbReference type="PANTHER" id="PTHR43030:SF1">
    <property type="entry name" value="PHOSPHOENOLPYRUVATE SYNTHASE"/>
    <property type="match status" value="1"/>
</dbReference>
<dbReference type="InterPro" id="IPR010706">
    <property type="entry name" value="Fatty_acid_cis-trans_isomerase"/>
</dbReference>
<dbReference type="EMBL" id="LAZR01064612">
    <property type="protein sequence ID" value="KKK57190.1"/>
    <property type="molecule type" value="Genomic_DNA"/>
</dbReference>
<dbReference type="SUPFAM" id="SSF51621">
    <property type="entry name" value="Phosphoenolpyruvate/pyruvate domain"/>
    <property type="match status" value="1"/>
</dbReference>
<comment type="caution">
    <text evidence="4">The sequence shown here is derived from an EMBL/GenBank/DDBJ whole genome shotgun (WGS) entry which is preliminary data.</text>
</comment>
<gene>
    <name evidence="4" type="ORF">LCGC14_3056990</name>
</gene>
<organism evidence="4">
    <name type="scientific">marine sediment metagenome</name>
    <dbReference type="NCBI Taxonomy" id="412755"/>
    <lineage>
        <taxon>unclassified sequences</taxon>
        <taxon>metagenomes</taxon>
        <taxon>ecological metagenomes</taxon>
    </lineage>
</organism>
<dbReference type="PANTHER" id="PTHR43030">
    <property type="entry name" value="PHOSPHOENOLPYRUVATE SYNTHASE"/>
    <property type="match status" value="1"/>
</dbReference>
<comment type="similarity">
    <text evidence="1">Belongs to the PEP-utilizing enzyme family.</text>
</comment>
<keyword evidence="3" id="KW-0067">ATP-binding</keyword>
<feature type="non-terminal residue" evidence="4">
    <location>
        <position position="353"/>
    </location>
</feature>
<accession>A0A0F8X898</accession>
<evidence type="ECO:0000256" key="3">
    <source>
        <dbReference type="ARBA" id="ARBA00022840"/>
    </source>
</evidence>
<dbReference type="Gene3D" id="3.20.20.60">
    <property type="entry name" value="Phosphoenolpyruvate-binding domains"/>
    <property type="match status" value="1"/>
</dbReference>
<evidence type="ECO:0000313" key="4">
    <source>
        <dbReference type="EMBL" id="KKK57190.1"/>
    </source>
</evidence>
<dbReference type="InterPro" id="IPR006319">
    <property type="entry name" value="PEP_synth"/>
</dbReference>
<evidence type="ECO:0000256" key="2">
    <source>
        <dbReference type="ARBA" id="ARBA00022741"/>
    </source>
</evidence>
<proteinExistence type="inferred from homology"/>
<feature type="non-terminal residue" evidence="4">
    <location>
        <position position="1"/>
    </location>
</feature>
<dbReference type="InterPro" id="IPR023151">
    <property type="entry name" value="PEP_util_CS"/>
</dbReference>
<dbReference type="AlphaFoldDB" id="A0A0F8X898"/>
<dbReference type="InterPro" id="IPR040442">
    <property type="entry name" value="Pyrv_kinase-like_dom_sf"/>
</dbReference>
<keyword evidence="2" id="KW-0547">Nucleotide-binding</keyword>
<sequence>KSAKTKQIIAKLTKGYLDKKDYFIDNLSCSLAKIAASVYPNPAIVRLSDFKTNEYFNLIGGDEFEFKEENPMLGFRGASRYYNNRYIDGFTLECSAIKKARELLGLDNIVIMVPFCRTIKEADKVLKVLSDNGLKRGEKNLKIYVMAEIPSNIILAKEFSKRFDGFSIGSNDLTQLILGIDRDSKELSEIFDENNLLDLSILWDGNGSNRNAALTIYRHFDSSSVIKGLYGDTPKTAWVIGYPLLERIHYLLVAGFDVYGNVGHQLLTRLYMDFLRMEGEYNFLRLLPKDVAQQELDFWYRGEEARVEGYLKELHDRESETSAIVYKTDNPKKEVFNLIRKQFGEQVIAIDRI</sequence>
<dbReference type="InterPro" id="IPR015813">
    <property type="entry name" value="Pyrv/PenolPyrv_kinase-like_dom"/>
</dbReference>
<name>A0A0F8X898_9ZZZZ</name>